<dbReference type="SMART" id="SM00918">
    <property type="entry name" value="Lig_chan-Glu_bd"/>
    <property type="match status" value="1"/>
</dbReference>
<evidence type="ECO:0000259" key="15">
    <source>
        <dbReference type="SMART" id="SM00079"/>
    </source>
</evidence>
<evidence type="ECO:0008006" key="19">
    <source>
        <dbReference type="Google" id="ProtNLM"/>
    </source>
</evidence>
<dbReference type="GO" id="GO:0016020">
    <property type="term" value="C:membrane"/>
    <property type="evidence" value="ECO:0007669"/>
    <property type="project" value="UniProtKB-SubCell"/>
</dbReference>
<name>A0A9Q0MCV6_BLOTA</name>
<proteinExistence type="inferred from homology"/>
<evidence type="ECO:0000313" key="18">
    <source>
        <dbReference type="Proteomes" id="UP001142055"/>
    </source>
</evidence>
<dbReference type="InterPro" id="IPR019594">
    <property type="entry name" value="Glu/Gly-bd"/>
</dbReference>
<dbReference type="EMBL" id="JAPWDV010000001">
    <property type="protein sequence ID" value="KAJ6223560.1"/>
    <property type="molecule type" value="Genomic_DNA"/>
</dbReference>
<evidence type="ECO:0000256" key="4">
    <source>
        <dbReference type="ARBA" id="ARBA00022692"/>
    </source>
</evidence>
<dbReference type="SUPFAM" id="SSF53850">
    <property type="entry name" value="Periplasmic binding protein-like II"/>
    <property type="match status" value="1"/>
</dbReference>
<feature type="domain" description="Ionotropic glutamate receptor C-terminal" evidence="15">
    <location>
        <begin position="2"/>
        <end position="245"/>
    </location>
</feature>
<feature type="domain" description="Ionotropic glutamate receptor L-glutamate and glycine-binding" evidence="16">
    <location>
        <begin position="3"/>
        <end position="58"/>
    </location>
</feature>
<sequence>MEPYARDEDGKIKGFIVDLMDKISEKAGIDYELYFSPDGKYGNILNENPNGMIGEVMMKKADFAVADLTITEARKEKVDFTEPFITNNLAAIIRKEDQHGAKTLEDLIQYNEETAKNAAEHSIAYGVLKLGATEAKIKSSDSPAAKAINQWLDANPNDKVDTLVKGIERVNKGHFALIAESTFAEYYTGHECNLTSLASKDLTNRQYGIALQKGSPYLTKFNDAIKELKSAGTIKELMDRHWINNCDNKQ</sequence>
<evidence type="ECO:0000256" key="8">
    <source>
        <dbReference type="ARBA" id="ARBA00023065"/>
    </source>
</evidence>
<dbReference type="Pfam" id="PF10613">
    <property type="entry name" value="Lig_chan-Glu_bd"/>
    <property type="match status" value="1"/>
</dbReference>
<evidence type="ECO:0000256" key="12">
    <source>
        <dbReference type="ARBA" id="ARBA00023286"/>
    </source>
</evidence>
<dbReference type="FunFam" id="3.40.190.10:FF:000009">
    <property type="entry name" value="Putative glutamate receptor ionotropic NMDA 2B"/>
    <property type="match status" value="1"/>
</dbReference>
<reference evidence="17" key="1">
    <citation type="submission" date="2022-12" db="EMBL/GenBank/DDBJ databases">
        <title>Genome assemblies of Blomia tropicalis.</title>
        <authorList>
            <person name="Cui Y."/>
        </authorList>
    </citation>
    <scope>NUCLEOTIDE SEQUENCE</scope>
    <source>
        <tissue evidence="17">Adult mites</tissue>
    </source>
</reference>
<keyword evidence="3" id="KW-0813">Transport</keyword>
<dbReference type="Proteomes" id="UP001142055">
    <property type="component" value="Chromosome 1"/>
</dbReference>
<evidence type="ECO:0000256" key="13">
    <source>
        <dbReference type="ARBA" id="ARBA00023303"/>
    </source>
</evidence>
<keyword evidence="12" id="KW-1071">Ligand-gated ion channel</keyword>
<dbReference type="GO" id="GO:0015276">
    <property type="term" value="F:ligand-gated monoatomic ion channel activity"/>
    <property type="evidence" value="ECO:0007669"/>
    <property type="project" value="InterPro"/>
</dbReference>
<evidence type="ECO:0000259" key="14">
    <source>
        <dbReference type="SMART" id="SM00062"/>
    </source>
</evidence>
<dbReference type="OMA" id="NENPNGM"/>
<keyword evidence="13" id="KW-0407">Ion channel</keyword>
<keyword evidence="10" id="KW-0675">Receptor</keyword>
<evidence type="ECO:0000256" key="5">
    <source>
        <dbReference type="ARBA" id="ARBA00022723"/>
    </source>
</evidence>
<keyword evidence="9" id="KW-0472">Membrane</keyword>
<dbReference type="Gene3D" id="3.40.190.10">
    <property type="entry name" value="Periplasmic binding protein-like II"/>
    <property type="match status" value="2"/>
</dbReference>
<accession>A0A9Q0MCV6</accession>
<evidence type="ECO:0000259" key="16">
    <source>
        <dbReference type="SMART" id="SM00918"/>
    </source>
</evidence>
<comment type="similarity">
    <text evidence="2">Belongs to the glutamate-gated ion channel (TC 1.A.10.1) family.</text>
</comment>
<evidence type="ECO:0000256" key="1">
    <source>
        <dbReference type="ARBA" id="ARBA00004141"/>
    </source>
</evidence>
<protein>
    <recommendedName>
        <fullName evidence="19">Solute-binding protein family 3/N-terminal domain-containing protein</fullName>
    </recommendedName>
</protein>
<comment type="subcellular location">
    <subcellularLocation>
        <location evidence="1">Membrane</location>
        <topology evidence="1">Multi-pass membrane protein</topology>
    </subcellularLocation>
</comment>
<dbReference type="PANTHER" id="PTHR18966">
    <property type="entry name" value="IONOTROPIC GLUTAMATE RECEPTOR"/>
    <property type="match status" value="1"/>
</dbReference>
<keyword evidence="5" id="KW-0479">Metal-binding</keyword>
<keyword evidence="6" id="KW-0862">Zinc</keyword>
<keyword evidence="7" id="KW-1133">Transmembrane helix</keyword>
<evidence type="ECO:0000256" key="2">
    <source>
        <dbReference type="ARBA" id="ARBA00008685"/>
    </source>
</evidence>
<keyword evidence="8" id="KW-0406">Ion transport</keyword>
<feature type="domain" description="Solute-binding protein family 3/N-terminal" evidence="14">
    <location>
        <begin position="4"/>
        <end position="245"/>
    </location>
</feature>
<keyword evidence="11" id="KW-0325">Glycoprotein</keyword>
<organism evidence="17 18">
    <name type="scientific">Blomia tropicalis</name>
    <name type="common">Mite</name>
    <dbReference type="NCBI Taxonomy" id="40697"/>
    <lineage>
        <taxon>Eukaryota</taxon>
        <taxon>Metazoa</taxon>
        <taxon>Ecdysozoa</taxon>
        <taxon>Arthropoda</taxon>
        <taxon>Chelicerata</taxon>
        <taxon>Arachnida</taxon>
        <taxon>Acari</taxon>
        <taxon>Acariformes</taxon>
        <taxon>Sarcoptiformes</taxon>
        <taxon>Astigmata</taxon>
        <taxon>Glycyphagoidea</taxon>
        <taxon>Echimyopodidae</taxon>
        <taxon>Blomia</taxon>
    </lineage>
</organism>
<dbReference type="InterPro" id="IPR001320">
    <property type="entry name" value="Iontro_rcpt_C"/>
</dbReference>
<evidence type="ECO:0000256" key="7">
    <source>
        <dbReference type="ARBA" id="ARBA00022989"/>
    </source>
</evidence>
<dbReference type="AlphaFoldDB" id="A0A9Q0MCV6"/>
<evidence type="ECO:0000256" key="6">
    <source>
        <dbReference type="ARBA" id="ARBA00022833"/>
    </source>
</evidence>
<evidence type="ECO:0000256" key="3">
    <source>
        <dbReference type="ARBA" id="ARBA00022448"/>
    </source>
</evidence>
<evidence type="ECO:0000256" key="11">
    <source>
        <dbReference type="ARBA" id="ARBA00023180"/>
    </source>
</evidence>
<dbReference type="InterPro" id="IPR015683">
    <property type="entry name" value="Ionotropic_Glu_rcpt"/>
</dbReference>
<dbReference type="InterPro" id="IPR001638">
    <property type="entry name" value="Solute-binding_3/MltF_N"/>
</dbReference>
<keyword evidence="18" id="KW-1185">Reference proteome</keyword>
<keyword evidence="4" id="KW-0812">Transmembrane</keyword>
<evidence type="ECO:0000256" key="10">
    <source>
        <dbReference type="ARBA" id="ARBA00023170"/>
    </source>
</evidence>
<evidence type="ECO:0000313" key="17">
    <source>
        <dbReference type="EMBL" id="KAJ6223560.1"/>
    </source>
</evidence>
<dbReference type="GO" id="GO:0046872">
    <property type="term" value="F:metal ion binding"/>
    <property type="evidence" value="ECO:0007669"/>
    <property type="project" value="UniProtKB-KW"/>
</dbReference>
<dbReference type="SMART" id="SM00062">
    <property type="entry name" value="PBPb"/>
    <property type="match status" value="1"/>
</dbReference>
<comment type="caution">
    <text evidence="17">The sequence shown here is derived from an EMBL/GenBank/DDBJ whole genome shotgun (WGS) entry which is preliminary data.</text>
</comment>
<gene>
    <name evidence="17" type="ORF">RDWZM_002105</name>
</gene>
<evidence type="ECO:0000256" key="9">
    <source>
        <dbReference type="ARBA" id="ARBA00023136"/>
    </source>
</evidence>
<dbReference type="SMART" id="SM00079">
    <property type="entry name" value="PBPe"/>
    <property type="match status" value="1"/>
</dbReference>